<dbReference type="RefSeq" id="XP_056496938.1">
    <property type="nucleotide sequence ID" value="XM_056649807.1"/>
</dbReference>
<feature type="compositionally biased region" description="Basic and acidic residues" evidence="1">
    <location>
        <begin position="155"/>
        <end position="177"/>
    </location>
</feature>
<keyword evidence="3" id="KW-1185">Reference proteome</keyword>
<dbReference type="OrthoDB" id="4334035at2759"/>
<gene>
    <name evidence="2" type="ORF">N7469_010902</name>
</gene>
<feature type="compositionally biased region" description="Polar residues" evidence="1">
    <location>
        <begin position="144"/>
        <end position="154"/>
    </location>
</feature>
<dbReference type="GeneID" id="81388974"/>
<dbReference type="Proteomes" id="UP001147733">
    <property type="component" value="Unassembled WGS sequence"/>
</dbReference>
<sequence length="265" mass="29891">MGFITSVSRCVRDNKLSRRLSSSNKPQRLEDDYNDLVRYSSKKMSLARAGSMTSGSTAVHHSHEPIIPIESPTQNQKQPLSPAQLSLSMQMQALFDNEQMLDFANDRAARALSRPEYPILKLDTVQSPFDTPTKKLQAPIETGQKMSCESPSSLKRNDLKRQREEEDTEKKAAEKGTGKKGSKLRRSMTGLFRKTYSFRLPRSPVSMKNLRSPTSPRWIDVDASSLAEEECLVSEKEEEKWLEAHGIGRGRDIGIWTGGGMEKTW</sequence>
<reference evidence="2" key="1">
    <citation type="submission" date="2022-11" db="EMBL/GenBank/DDBJ databases">
        <authorList>
            <person name="Petersen C."/>
        </authorList>
    </citation>
    <scope>NUCLEOTIDE SEQUENCE</scope>
    <source>
        <strain evidence="2">IBT 23319</strain>
    </source>
</reference>
<evidence type="ECO:0000256" key="1">
    <source>
        <dbReference type="SAM" id="MobiDB-lite"/>
    </source>
</evidence>
<dbReference type="AlphaFoldDB" id="A0A9W9NLB5"/>
<feature type="region of interest" description="Disordered" evidence="1">
    <location>
        <begin position="125"/>
        <end position="186"/>
    </location>
</feature>
<evidence type="ECO:0000313" key="3">
    <source>
        <dbReference type="Proteomes" id="UP001147733"/>
    </source>
</evidence>
<comment type="caution">
    <text evidence="2">The sequence shown here is derived from an EMBL/GenBank/DDBJ whole genome shotgun (WGS) entry which is preliminary data.</text>
</comment>
<evidence type="ECO:0000313" key="2">
    <source>
        <dbReference type="EMBL" id="KAJ5222015.1"/>
    </source>
</evidence>
<name>A0A9W9NLB5_PENCI</name>
<accession>A0A9W9NLB5</accession>
<organism evidence="2 3">
    <name type="scientific">Penicillium citrinum</name>
    <dbReference type="NCBI Taxonomy" id="5077"/>
    <lineage>
        <taxon>Eukaryota</taxon>
        <taxon>Fungi</taxon>
        <taxon>Dikarya</taxon>
        <taxon>Ascomycota</taxon>
        <taxon>Pezizomycotina</taxon>
        <taxon>Eurotiomycetes</taxon>
        <taxon>Eurotiomycetidae</taxon>
        <taxon>Eurotiales</taxon>
        <taxon>Aspergillaceae</taxon>
        <taxon>Penicillium</taxon>
    </lineage>
</organism>
<reference evidence="2" key="2">
    <citation type="journal article" date="2023" name="IMA Fungus">
        <title>Comparative genomic study of the Penicillium genus elucidates a diverse pangenome and 15 lateral gene transfer events.</title>
        <authorList>
            <person name="Petersen C."/>
            <person name="Sorensen T."/>
            <person name="Nielsen M.R."/>
            <person name="Sondergaard T.E."/>
            <person name="Sorensen J.L."/>
            <person name="Fitzpatrick D.A."/>
            <person name="Frisvad J.C."/>
            <person name="Nielsen K.L."/>
        </authorList>
    </citation>
    <scope>NUCLEOTIDE SEQUENCE</scope>
    <source>
        <strain evidence="2">IBT 23319</strain>
    </source>
</reference>
<protein>
    <submittedName>
        <fullName evidence="2">Uncharacterized protein</fullName>
    </submittedName>
</protein>
<proteinExistence type="predicted"/>
<dbReference type="EMBL" id="JAPQKT010000009">
    <property type="protein sequence ID" value="KAJ5222015.1"/>
    <property type="molecule type" value="Genomic_DNA"/>
</dbReference>